<dbReference type="SUPFAM" id="SSF56436">
    <property type="entry name" value="C-type lectin-like"/>
    <property type="match status" value="1"/>
</dbReference>
<name>A0A3Q2CMD3_CYPVA</name>
<feature type="domain" description="C-type lectin" evidence="1">
    <location>
        <begin position="65"/>
        <end position="165"/>
    </location>
</feature>
<evidence type="ECO:0000313" key="3">
    <source>
        <dbReference type="Proteomes" id="UP000265020"/>
    </source>
</evidence>
<protein>
    <recommendedName>
        <fullName evidence="1">C-type lectin domain-containing protein</fullName>
    </recommendedName>
</protein>
<sequence>MLFLHCSIIFTKELLKWSKGSNGNRPLIQDNLPSATSIYNLVLNTATFFMFSGQSCFINCQLYEYLYINEEKTWTEAQQHCREKHTDLATVTNMTDMKILNSTRAGYEREAWIGLSNQTAVNRTWYWSLPGVEFNERETKWKPEEPSDKGNGNENCGYLNNDLTWIMSSLQDMIGSKAEQSEYLFIQCCDCYLFIYFYSPLH</sequence>
<dbReference type="InterPro" id="IPR016187">
    <property type="entry name" value="CTDL_fold"/>
</dbReference>
<proteinExistence type="predicted"/>
<dbReference type="PROSITE" id="PS50041">
    <property type="entry name" value="C_TYPE_LECTIN_2"/>
    <property type="match status" value="1"/>
</dbReference>
<dbReference type="InterPro" id="IPR016186">
    <property type="entry name" value="C-type_lectin-like/link_sf"/>
</dbReference>
<dbReference type="Gene3D" id="3.10.100.10">
    <property type="entry name" value="Mannose-Binding Protein A, subunit A"/>
    <property type="match status" value="1"/>
</dbReference>
<dbReference type="SMART" id="SM00034">
    <property type="entry name" value="CLECT"/>
    <property type="match status" value="1"/>
</dbReference>
<reference evidence="2" key="2">
    <citation type="submission" date="2025-09" db="UniProtKB">
        <authorList>
            <consortium name="Ensembl"/>
        </authorList>
    </citation>
    <scope>IDENTIFICATION</scope>
</reference>
<dbReference type="GeneTree" id="ENSGT01030000234892"/>
<keyword evidence="3" id="KW-1185">Reference proteome</keyword>
<dbReference type="InterPro" id="IPR001304">
    <property type="entry name" value="C-type_lectin-like"/>
</dbReference>
<evidence type="ECO:0000259" key="1">
    <source>
        <dbReference type="PROSITE" id="PS50041"/>
    </source>
</evidence>
<dbReference type="PANTHER" id="PTHR45784:SF3">
    <property type="entry name" value="C-TYPE LECTIN DOMAIN FAMILY 4 MEMBER K-LIKE-RELATED"/>
    <property type="match status" value="1"/>
</dbReference>
<accession>A0A3Q2CMD3</accession>
<dbReference type="AlphaFoldDB" id="A0A3Q2CMD3"/>
<dbReference type="Ensembl" id="ENSCVAT00000004923.1">
    <property type="protein sequence ID" value="ENSCVAP00000006477.1"/>
    <property type="gene ID" value="ENSCVAG00000008034.1"/>
</dbReference>
<dbReference type="Proteomes" id="UP000265020">
    <property type="component" value="Unassembled WGS sequence"/>
</dbReference>
<organism evidence="2 3">
    <name type="scientific">Cyprinodon variegatus</name>
    <name type="common">Sheepshead minnow</name>
    <dbReference type="NCBI Taxonomy" id="28743"/>
    <lineage>
        <taxon>Eukaryota</taxon>
        <taxon>Metazoa</taxon>
        <taxon>Chordata</taxon>
        <taxon>Craniata</taxon>
        <taxon>Vertebrata</taxon>
        <taxon>Euteleostomi</taxon>
        <taxon>Actinopterygii</taxon>
        <taxon>Neopterygii</taxon>
        <taxon>Teleostei</taxon>
        <taxon>Neoteleostei</taxon>
        <taxon>Acanthomorphata</taxon>
        <taxon>Ovalentaria</taxon>
        <taxon>Atherinomorphae</taxon>
        <taxon>Cyprinodontiformes</taxon>
        <taxon>Cyprinodontidae</taxon>
        <taxon>Cyprinodon</taxon>
    </lineage>
</organism>
<reference evidence="2" key="1">
    <citation type="submission" date="2025-08" db="UniProtKB">
        <authorList>
            <consortium name="Ensembl"/>
        </authorList>
    </citation>
    <scope>IDENTIFICATION</scope>
</reference>
<evidence type="ECO:0000313" key="2">
    <source>
        <dbReference type="Ensembl" id="ENSCVAP00000006477.1"/>
    </source>
</evidence>
<dbReference type="PANTHER" id="PTHR45784">
    <property type="entry name" value="C-TYPE LECTIN DOMAIN FAMILY 20 MEMBER A-RELATED"/>
    <property type="match status" value="1"/>
</dbReference>
<dbReference type="Pfam" id="PF00059">
    <property type="entry name" value="Lectin_C"/>
    <property type="match status" value="1"/>
</dbReference>